<dbReference type="SUPFAM" id="SSF46785">
    <property type="entry name" value="Winged helix' DNA-binding domain"/>
    <property type="match status" value="1"/>
</dbReference>
<organism evidence="2 3">
    <name type="scientific">Georgenia halophila</name>
    <dbReference type="NCBI Taxonomy" id="620889"/>
    <lineage>
        <taxon>Bacteria</taxon>
        <taxon>Bacillati</taxon>
        <taxon>Actinomycetota</taxon>
        <taxon>Actinomycetes</taxon>
        <taxon>Micrococcales</taxon>
        <taxon>Bogoriellaceae</taxon>
        <taxon>Georgenia</taxon>
    </lineage>
</organism>
<keyword evidence="3" id="KW-1185">Reference proteome</keyword>
<dbReference type="InterPro" id="IPR000835">
    <property type="entry name" value="HTH_MarR-typ"/>
</dbReference>
<dbReference type="PROSITE" id="PS50995">
    <property type="entry name" value="HTH_MARR_2"/>
    <property type="match status" value="1"/>
</dbReference>
<evidence type="ECO:0000313" key="3">
    <source>
        <dbReference type="Proteomes" id="UP001500622"/>
    </source>
</evidence>
<gene>
    <name evidence="2" type="ORF">GCM10023169_33350</name>
</gene>
<dbReference type="SMART" id="SM00347">
    <property type="entry name" value="HTH_MARR"/>
    <property type="match status" value="1"/>
</dbReference>
<dbReference type="EMBL" id="BAABGN010000013">
    <property type="protein sequence ID" value="GAA4430218.1"/>
    <property type="molecule type" value="Genomic_DNA"/>
</dbReference>
<dbReference type="Pfam" id="PF01047">
    <property type="entry name" value="MarR"/>
    <property type="match status" value="1"/>
</dbReference>
<dbReference type="InterPro" id="IPR036390">
    <property type="entry name" value="WH_DNA-bd_sf"/>
</dbReference>
<dbReference type="RefSeq" id="WP_345217590.1">
    <property type="nucleotide sequence ID" value="NZ_BAABGN010000013.1"/>
</dbReference>
<evidence type="ECO:0000259" key="1">
    <source>
        <dbReference type="PROSITE" id="PS50995"/>
    </source>
</evidence>
<comment type="caution">
    <text evidence="2">The sequence shown here is derived from an EMBL/GenBank/DDBJ whole genome shotgun (WGS) entry which is preliminary data.</text>
</comment>
<sequence length="163" mass="17629">MTDTRWLTADQEDAWRSLMAVLMLLPGGLDAQLQRDAGITHAGYAVLSTLSEAPGGTIRISRLATMANMSVSRLSHLLDRLAGHGWVERHPDPSDGRSTMAVLTDAGWDKVVETAPGHVDNVRSLVFDGLDAEQVGQLKRISATIAARLDPEHKLGLVGTVRR</sequence>
<evidence type="ECO:0000313" key="2">
    <source>
        <dbReference type="EMBL" id="GAA4430218.1"/>
    </source>
</evidence>
<proteinExistence type="predicted"/>
<reference evidence="3" key="1">
    <citation type="journal article" date="2019" name="Int. J. Syst. Evol. Microbiol.">
        <title>The Global Catalogue of Microorganisms (GCM) 10K type strain sequencing project: providing services to taxonomists for standard genome sequencing and annotation.</title>
        <authorList>
            <consortium name="The Broad Institute Genomics Platform"/>
            <consortium name="The Broad Institute Genome Sequencing Center for Infectious Disease"/>
            <person name="Wu L."/>
            <person name="Ma J."/>
        </authorList>
    </citation>
    <scope>NUCLEOTIDE SEQUENCE [LARGE SCALE GENOMIC DNA]</scope>
    <source>
        <strain evidence="3">JCM 17810</strain>
    </source>
</reference>
<protein>
    <submittedName>
        <fullName evidence="2">MarR family winged helix-turn-helix transcriptional regulator</fullName>
    </submittedName>
</protein>
<dbReference type="Gene3D" id="1.10.10.10">
    <property type="entry name" value="Winged helix-like DNA-binding domain superfamily/Winged helix DNA-binding domain"/>
    <property type="match status" value="1"/>
</dbReference>
<name>A0ABP8LKU8_9MICO</name>
<dbReference type="InterPro" id="IPR036388">
    <property type="entry name" value="WH-like_DNA-bd_sf"/>
</dbReference>
<dbReference type="PANTHER" id="PTHR33164">
    <property type="entry name" value="TRANSCRIPTIONAL REGULATOR, MARR FAMILY"/>
    <property type="match status" value="1"/>
</dbReference>
<dbReference type="PANTHER" id="PTHR33164:SF99">
    <property type="entry name" value="MARR FAMILY REGULATORY PROTEIN"/>
    <property type="match status" value="1"/>
</dbReference>
<accession>A0ABP8LKU8</accession>
<feature type="domain" description="HTH marR-type" evidence="1">
    <location>
        <begin position="11"/>
        <end position="147"/>
    </location>
</feature>
<dbReference type="InterPro" id="IPR039422">
    <property type="entry name" value="MarR/SlyA-like"/>
</dbReference>
<dbReference type="Proteomes" id="UP001500622">
    <property type="component" value="Unassembled WGS sequence"/>
</dbReference>